<dbReference type="InterPro" id="IPR013538">
    <property type="entry name" value="ASHA1/2-like_C"/>
</dbReference>
<evidence type="ECO:0000313" key="3">
    <source>
        <dbReference type="EMBL" id="REJ05006.1"/>
    </source>
</evidence>
<protein>
    <recommendedName>
        <fullName evidence="2">Activator of Hsp90 ATPase homologue 1/2-like C-terminal domain-containing protein</fullName>
    </recommendedName>
</protein>
<feature type="domain" description="Activator of Hsp90 ATPase homologue 1/2-like C-terminal" evidence="2">
    <location>
        <begin position="25"/>
        <end position="138"/>
    </location>
</feature>
<evidence type="ECO:0000259" key="2">
    <source>
        <dbReference type="Pfam" id="PF08327"/>
    </source>
</evidence>
<dbReference type="Proteomes" id="UP000262172">
    <property type="component" value="Unassembled WGS sequence"/>
</dbReference>
<comment type="similarity">
    <text evidence="1">Belongs to the AHA1 family.</text>
</comment>
<evidence type="ECO:0000313" key="4">
    <source>
        <dbReference type="Proteomes" id="UP000262172"/>
    </source>
</evidence>
<dbReference type="OrthoDB" id="8117292at2"/>
<proteinExistence type="inferred from homology"/>
<organism evidence="3 4">
    <name type="scientific">Microbacterium bovistercoris</name>
    <dbReference type="NCBI Taxonomy" id="2293570"/>
    <lineage>
        <taxon>Bacteria</taxon>
        <taxon>Bacillati</taxon>
        <taxon>Actinomycetota</taxon>
        <taxon>Actinomycetes</taxon>
        <taxon>Micrococcales</taxon>
        <taxon>Microbacteriaceae</taxon>
        <taxon>Microbacterium</taxon>
    </lineage>
</organism>
<name>A0A371NS26_9MICO</name>
<dbReference type="Pfam" id="PF08327">
    <property type="entry name" value="AHSA1"/>
    <property type="match status" value="1"/>
</dbReference>
<dbReference type="Gene3D" id="3.30.530.20">
    <property type="match status" value="1"/>
</dbReference>
<keyword evidence="4" id="KW-1185">Reference proteome</keyword>
<dbReference type="SUPFAM" id="SSF55961">
    <property type="entry name" value="Bet v1-like"/>
    <property type="match status" value="1"/>
</dbReference>
<dbReference type="AlphaFoldDB" id="A0A371NS26"/>
<accession>A0A371NS26</accession>
<reference evidence="3 4" key="1">
    <citation type="submission" date="2018-08" db="EMBL/GenBank/DDBJ databases">
        <title>Isolation, diversity and antifungal activity of Actinobacteria from cow dung.</title>
        <authorList>
            <person name="Ling L."/>
        </authorList>
    </citation>
    <scope>NUCLEOTIDE SEQUENCE [LARGE SCALE GENOMIC DNA]</scope>
    <source>
        <strain evidence="3 4">NEAU-LLE</strain>
    </source>
</reference>
<dbReference type="InterPro" id="IPR023393">
    <property type="entry name" value="START-like_dom_sf"/>
</dbReference>
<dbReference type="EMBL" id="QUAB01000044">
    <property type="protein sequence ID" value="REJ05006.1"/>
    <property type="molecule type" value="Genomic_DNA"/>
</dbReference>
<gene>
    <name evidence="3" type="ORF">DY023_12225</name>
</gene>
<comment type="caution">
    <text evidence="3">The sequence shown here is derived from an EMBL/GenBank/DDBJ whole genome shotgun (WGS) entry which is preliminary data.</text>
</comment>
<evidence type="ECO:0000256" key="1">
    <source>
        <dbReference type="ARBA" id="ARBA00006817"/>
    </source>
</evidence>
<dbReference type="RefSeq" id="WP_116242610.1">
    <property type="nucleotide sequence ID" value="NZ_QUAB01000044.1"/>
</dbReference>
<sequence length="175" mass="19522">MNIIGTMRTLDETRGAIRVEDLYDTDVDDLWDACTAPDRLARWIAQVSGDPQPGATVQATFTSTWAGALRIDACEKPHHLLLTAQPGTDEEGQIEVWLTAEGARTRLIVEERGLPIGELPFHGGGWQAHLEDLKRSLELDGPAHEDGWSEREPAAIWHSRWTELTPAYRNISTFP</sequence>